<sequence length="262" mass="29202">MFNFFKSNADERPTDVKGVRYALLQFIKQELQKAEGGEGSNIKGLSLFLTCDAKDQTMYEAAVYTDEPNVFKEEIQKIADDYALALPDSWNLDVLFSQDVPAEAIKAGNVNAAFFIKTNKHFIKQKATAYIIILNGEADKEQYEITSESGKINIGRDKKAQADDGFFRTNHIAFPSDSANAANKYVSRSHAHLEWNNDSAHFMIFADEGGVPPRNKIKIKVEATEDMAKLHSTEIGHPLNEGDQIIIGESAVLQFSYQPLSS</sequence>
<keyword evidence="3" id="KW-1185">Reference proteome</keyword>
<dbReference type="InterPro" id="IPR000253">
    <property type="entry name" value="FHA_dom"/>
</dbReference>
<name>A0A917JEH2_9SPHI</name>
<dbReference type="InterPro" id="IPR008984">
    <property type="entry name" value="SMAD_FHA_dom_sf"/>
</dbReference>
<accession>A0A917JEH2</accession>
<organism evidence="2 3">
    <name type="scientific">Mucilaginibacter galii</name>
    <dbReference type="NCBI Taxonomy" id="2005073"/>
    <lineage>
        <taxon>Bacteria</taxon>
        <taxon>Pseudomonadati</taxon>
        <taxon>Bacteroidota</taxon>
        <taxon>Sphingobacteriia</taxon>
        <taxon>Sphingobacteriales</taxon>
        <taxon>Sphingobacteriaceae</taxon>
        <taxon>Mucilaginibacter</taxon>
    </lineage>
</organism>
<dbReference type="RefSeq" id="WP_188418726.1">
    <property type="nucleotide sequence ID" value="NZ_BMDO01000015.1"/>
</dbReference>
<protein>
    <recommendedName>
        <fullName evidence="1">FHA domain-containing protein</fullName>
    </recommendedName>
</protein>
<evidence type="ECO:0000313" key="2">
    <source>
        <dbReference type="EMBL" id="GGI52616.1"/>
    </source>
</evidence>
<reference evidence="2" key="2">
    <citation type="submission" date="2020-09" db="EMBL/GenBank/DDBJ databases">
        <authorList>
            <person name="Sun Q."/>
            <person name="Sedlacek I."/>
        </authorList>
    </citation>
    <scope>NUCLEOTIDE SEQUENCE</scope>
    <source>
        <strain evidence="2">CCM 8711</strain>
    </source>
</reference>
<dbReference type="PROSITE" id="PS50006">
    <property type="entry name" value="FHA_DOMAIN"/>
    <property type="match status" value="1"/>
</dbReference>
<evidence type="ECO:0000313" key="3">
    <source>
        <dbReference type="Proteomes" id="UP000662074"/>
    </source>
</evidence>
<dbReference type="EMBL" id="BMDO01000015">
    <property type="protein sequence ID" value="GGI52616.1"/>
    <property type="molecule type" value="Genomic_DNA"/>
</dbReference>
<dbReference type="Proteomes" id="UP000662074">
    <property type="component" value="Unassembled WGS sequence"/>
</dbReference>
<feature type="domain" description="FHA" evidence="1">
    <location>
        <begin position="152"/>
        <end position="204"/>
    </location>
</feature>
<proteinExistence type="predicted"/>
<comment type="caution">
    <text evidence="2">The sequence shown here is derived from an EMBL/GenBank/DDBJ whole genome shotgun (WGS) entry which is preliminary data.</text>
</comment>
<reference evidence="2" key="1">
    <citation type="journal article" date="2014" name="Int. J. Syst. Evol. Microbiol.">
        <title>Complete genome sequence of Corynebacterium casei LMG S-19264T (=DSM 44701T), isolated from a smear-ripened cheese.</title>
        <authorList>
            <consortium name="US DOE Joint Genome Institute (JGI-PGF)"/>
            <person name="Walter F."/>
            <person name="Albersmeier A."/>
            <person name="Kalinowski J."/>
            <person name="Ruckert C."/>
        </authorList>
    </citation>
    <scope>NUCLEOTIDE SEQUENCE</scope>
    <source>
        <strain evidence="2">CCM 8711</strain>
    </source>
</reference>
<dbReference type="CDD" id="cd00060">
    <property type="entry name" value="FHA"/>
    <property type="match status" value="1"/>
</dbReference>
<dbReference type="AlphaFoldDB" id="A0A917JEH2"/>
<dbReference type="Gene3D" id="2.60.200.20">
    <property type="match status" value="1"/>
</dbReference>
<dbReference type="SUPFAM" id="SSF49879">
    <property type="entry name" value="SMAD/FHA domain"/>
    <property type="match status" value="1"/>
</dbReference>
<gene>
    <name evidence="2" type="ORF">GCM10011425_38280</name>
</gene>
<evidence type="ECO:0000259" key="1">
    <source>
        <dbReference type="PROSITE" id="PS50006"/>
    </source>
</evidence>